<dbReference type="Gene3D" id="2.60.120.380">
    <property type="match status" value="1"/>
</dbReference>
<accession>A0A238YRZ7</accession>
<dbReference type="EMBL" id="FZNR01000005">
    <property type="protein sequence ID" value="SNR73915.1"/>
    <property type="molecule type" value="Genomic_DNA"/>
</dbReference>
<protein>
    <submittedName>
        <fullName evidence="1">Uncharacterized protein</fullName>
    </submittedName>
</protein>
<sequence length="676" mass="75492">MIKEDGTVDDFQQFVADVTTRLSAMSKGELYVVGDGLDRDSLWLTFLDSFPAGTNPRFRERSEYDCSTCRGFIKNFGNVVEIHNGRIRTVWSGVSASDPVFSVVAAAMDEFVGTLPLSSIFRSSEAQYGTRATRTLRDGQVEVWHHLHGQVEKRHRTKDVGAARGTFDASVQVFQRGLAELTQHALDTVVDLIDDNTLYRGTEHRRAVTEFRSLQNRWTQATDGRAFVFANAMNPAARFRNTVIGTLVQDLSAGVDLEQAVRSFEAKVAPQNYQRPRALITPAMVKAAMKTIGELGIEESLQRRFARLSDVSVTNVLWVDNDTQSRMKDGIEGLLMQAATTRSAGARLRDAKPEEIPVVTFMKDILPGAASIDLWVANSHEPHFVSLTTGRHPASPRLFAWDNDFGWSYGGNVADSIKEKVKRAGGNVTGKVRVSLSWFNHDDLDLHVYEPNGDHIWYQDKRNKLDVDMNAGGAFSREPVENVTWTGTIPDGDYRIEVNQFNKRESTEVGFVIETESNGKIEHYSHERAVGHKETIEVGLMTVAGEVITAFRPGKAMRPGSAGKDLWGITTEQFVPVSTIMYSPNYFDDSEVGNRHYFFMLKGCVNDQPTRGIYNEFLRRDLAPHRKVFEVLGDRTKCEPSPDQLSGLGFSSTVRSSVVADVTMTGGRRRLISIQF</sequence>
<evidence type="ECO:0000313" key="1">
    <source>
        <dbReference type="EMBL" id="SNR73915.1"/>
    </source>
</evidence>
<dbReference type="Proteomes" id="UP000198415">
    <property type="component" value="Unassembled WGS sequence"/>
</dbReference>
<evidence type="ECO:0000313" key="2">
    <source>
        <dbReference type="Proteomes" id="UP000198415"/>
    </source>
</evidence>
<reference evidence="1 2" key="1">
    <citation type="submission" date="2017-06" db="EMBL/GenBank/DDBJ databases">
        <authorList>
            <person name="Kim H.J."/>
            <person name="Triplett B.A."/>
        </authorList>
    </citation>
    <scope>NUCLEOTIDE SEQUENCE [LARGE SCALE GENOMIC DNA]</scope>
    <source>
        <strain evidence="1 2">DSM 43151</strain>
    </source>
</reference>
<proteinExistence type="predicted"/>
<gene>
    <name evidence="1" type="ORF">SAMN06264365_105141</name>
</gene>
<organism evidence="1 2">
    <name type="scientific">Actinoplanes regularis</name>
    <dbReference type="NCBI Taxonomy" id="52697"/>
    <lineage>
        <taxon>Bacteria</taxon>
        <taxon>Bacillati</taxon>
        <taxon>Actinomycetota</taxon>
        <taxon>Actinomycetes</taxon>
        <taxon>Micromonosporales</taxon>
        <taxon>Micromonosporaceae</taxon>
        <taxon>Actinoplanes</taxon>
    </lineage>
</organism>
<keyword evidence="2" id="KW-1185">Reference proteome</keyword>
<dbReference type="AlphaFoldDB" id="A0A238YRZ7"/>
<name>A0A238YRZ7_9ACTN</name>